<feature type="domain" description="B box-type" evidence="1">
    <location>
        <begin position="74"/>
        <end position="105"/>
    </location>
</feature>
<dbReference type="Gene3D" id="3.30.160.60">
    <property type="entry name" value="Classic Zinc Finger"/>
    <property type="match status" value="1"/>
</dbReference>
<gene>
    <name evidence="2" type="ORF">MAR_001320</name>
</gene>
<dbReference type="Pfam" id="PF00643">
    <property type="entry name" value="zf-B_box"/>
    <property type="match status" value="1"/>
</dbReference>
<dbReference type="Proteomes" id="UP001164746">
    <property type="component" value="Chromosome 11"/>
</dbReference>
<accession>A0ABY7FEQ4</accession>
<keyword evidence="3" id="KW-1185">Reference proteome</keyword>
<evidence type="ECO:0000313" key="2">
    <source>
        <dbReference type="EMBL" id="WAR19482.1"/>
    </source>
</evidence>
<feature type="non-terminal residue" evidence="2">
    <location>
        <position position="1"/>
    </location>
</feature>
<proteinExistence type="predicted"/>
<reference evidence="2" key="1">
    <citation type="submission" date="2022-11" db="EMBL/GenBank/DDBJ databases">
        <title>Centuries of genome instability and evolution in soft-shell clam transmissible cancer (bioRxiv).</title>
        <authorList>
            <person name="Hart S.F.M."/>
            <person name="Yonemitsu M.A."/>
            <person name="Giersch R.M."/>
            <person name="Beal B.F."/>
            <person name="Arriagada G."/>
            <person name="Davis B.W."/>
            <person name="Ostrander E.A."/>
            <person name="Goff S.P."/>
            <person name="Metzger M.J."/>
        </authorList>
    </citation>
    <scope>NUCLEOTIDE SEQUENCE</scope>
    <source>
        <strain evidence="2">MELC-2E11</strain>
        <tissue evidence="2">Siphon/mantle</tissue>
    </source>
</reference>
<dbReference type="SUPFAM" id="SSF63825">
    <property type="entry name" value="YWTD domain"/>
    <property type="match status" value="1"/>
</dbReference>
<dbReference type="EMBL" id="CP111022">
    <property type="protein sequence ID" value="WAR19482.1"/>
    <property type="molecule type" value="Genomic_DNA"/>
</dbReference>
<protein>
    <recommendedName>
        <fullName evidence="1">B box-type domain-containing protein</fullName>
    </recommendedName>
</protein>
<dbReference type="SUPFAM" id="SSF57845">
    <property type="entry name" value="B-box zinc-binding domain"/>
    <property type="match status" value="1"/>
</dbReference>
<dbReference type="InterPro" id="IPR000315">
    <property type="entry name" value="Znf_B-box"/>
</dbReference>
<sequence length="310" mass="35381">MATGGSSIYKGSDLIHEYSCSKCVENDLNSEAKHFCPLCDHYLCNKCVKLHNGYHNKHTVYGHGDMQKWAGFYMDRCDQHGNKLEVHCDDHQELCCSVCVALTHRDLNSLGNVDSINSMTKRTYSDHVYETQGSTFHSVRIKKDIYKCYIVSICEFPSGEVVIADRRNSRVKLLNNLYQVTDYYDLPYYVQNLCLTAGDNMAVAVDDSLSSHITHEIHFLSVTRGKLQAVRKFTTNHNCRCIAHHQGQLYVSSNCALFQYTMDGTPVKKILEHISRGWPEHRCAVSTDGLRIYETYLSEKKLITLDKDGQ</sequence>
<name>A0ABY7FEQ4_MYAAR</name>
<evidence type="ECO:0000313" key="3">
    <source>
        <dbReference type="Proteomes" id="UP001164746"/>
    </source>
</evidence>
<evidence type="ECO:0000259" key="1">
    <source>
        <dbReference type="Pfam" id="PF00643"/>
    </source>
</evidence>
<organism evidence="2 3">
    <name type="scientific">Mya arenaria</name>
    <name type="common">Soft-shell clam</name>
    <dbReference type="NCBI Taxonomy" id="6604"/>
    <lineage>
        <taxon>Eukaryota</taxon>
        <taxon>Metazoa</taxon>
        <taxon>Spiralia</taxon>
        <taxon>Lophotrochozoa</taxon>
        <taxon>Mollusca</taxon>
        <taxon>Bivalvia</taxon>
        <taxon>Autobranchia</taxon>
        <taxon>Heteroconchia</taxon>
        <taxon>Euheterodonta</taxon>
        <taxon>Imparidentia</taxon>
        <taxon>Neoheterodontei</taxon>
        <taxon>Myida</taxon>
        <taxon>Myoidea</taxon>
        <taxon>Myidae</taxon>
        <taxon>Mya</taxon>
    </lineage>
</organism>